<evidence type="ECO:0000313" key="3">
    <source>
        <dbReference type="EMBL" id="TDG91878.1"/>
    </source>
</evidence>
<comment type="caution">
    <text evidence="2">The sequence shown here is derived from an EMBL/GenBank/DDBJ whole genome shotgun (WGS) entry which is preliminary data.</text>
</comment>
<keyword evidence="1" id="KW-1133">Transmembrane helix</keyword>
<evidence type="ECO:0008006" key="6">
    <source>
        <dbReference type="Google" id="ProtNLM"/>
    </source>
</evidence>
<organism evidence="2 4">
    <name type="scientific">Lentilactobacillus parakefiri</name>
    <dbReference type="NCBI Taxonomy" id="152332"/>
    <lineage>
        <taxon>Bacteria</taxon>
        <taxon>Bacillati</taxon>
        <taxon>Bacillota</taxon>
        <taxon>Bacilli</taxon>
        <taxon>Lactobacillales</taxon>
        <taxon>Lactobacillaceae</taxon>
        <taxon>Lentilactobacillus</taxon>
    </lineage>
</organism>
<dbReference type="EMBL" id="BDGB01000067">
    <property type="protein sequence ID" value="GAW72351.1"/>
    <property type="molecule type" value="Genomic_DNA"/>
</dbReference>
<dbReference type="Proteomes" id="UP000294668">
    <property type="component" value="Unassembled WGS sequence"/>
</dbReference>
<feature type="transmembrane region" description="Helical" evidence="1">
    <location>
        <begin position="38"/>
        <end position="71"/>
    </location>
</feature>
<reference evidence="3" key="3">
    <citation type="submission" date="2019-02" db="EMBL/GenBank/DDBJ databases">
        <authorList>
            <person name="Buron G."/>
            <person name="Chaylann A."/>
            <person name="Dolejs I."/>
            <person name="Forster J."/>
            <person name="Miks M.H."/>
        </authorList>
    </citation>
    <scope>NUCLEOTIDE SEQUENCE</scope>
    <source>
        <strain evidence="3">DSM 10551</strain>
    </source>
</reference>
<keyword evidence="5" id="KW-1185">Reference proteome</keyword>
<keyword evidence="1" id="KW-0812">Transmembrane</keyword>
<dbReference type="RefSeq" id="WP_057962160.1">
    <property type="nucleotide sequence ID" value="NZ_BAAAXO010000057.1"/>
</dbReference>
<dbReference type="AlphaFoldDB" id="A0A224VIN8"/>
<gene>
    <name evidence="3" type="ORF">C5L28_002151</name>
    <name evidence="2" type="ORF">LPKJCM_01465</name>
</gene>
<evidence type="ECO:0000313" key="4">
    <source>
        <dbReference type="Proteomes" id="UP000214739"/>
    </source>
</evidence>
<dbReference type="Proteomes" id="UP000214739">
    <property type="component" value="Unassembled WGS sequence"/>
</dbReference>
<name>A0A224VIN8_9LACO</name>
<dbReference type="OrthoDB" id="5233at2"/>
<sequence length="112" mass="12761">MHVNLVNPTTNQVKQTKVGFSWTTFFFGFWPALFRGDWLWFFVQLAIEVFVGIFTFGIGAAISSIVFSFIYNKIYINELLSKGYKATDTSDEQILVSHGFITNNHHTATPTN</sequence>
<reference evidence="2 4" key="1">
    <citation type="journal article" date="2017" name="Biosci Microbiota Food Health">
        <title>Genomic characterization reconfirms the taxonomic status of Lactobacillus parakefiri.</title>
        <authorList>
            <person name="Tanizawa Y."/>
            <person name="Kobayashi H."/>
            <person name="Kaminuma E."/>
            <person name="Sakamoto M."/>
            <person name="Ohkuma M."/>
            <person name="Nakamura Y."/>
            <person name="Arita M."/>
            <person name="Tohno M."/>
        </authorList>
    </citation>
    <scope>NUCLEOTIDE SEQUENCE [LARGE SCALE GENOMIC DNA]</scope>
    <source>
        <strain evidence="2 4">JCM 8573</strain>
    </source>
</reference>
<proteinExistence type="predicted"/>
<dbReference type="EMBL" id="PUFL01000049">
    <property type="protein sequence ID" value="TDG91878.1"/>
    <property type="molecule type" value="Genomic_DNA"/>
</dbReference>
<protein>
    <recommendedName>
        <fullName evidence="6">DUF2628 domain-containing protein</fullName>
    </recommendedName>
</protein>
<evidence type="ECO:0000256" key="1">
    <source>
        <dbReference type="SAM" id="Phobius"/>
    </source>
</evidence>
<evidence type="ECO:0000313" key="2">
    <source>
        <dbReference type="EMBL" id="GAW72351.1"/>
    </source>
</evidence>
<reference evidence="3 5" key="2">
    <citation type="journal article" date="2019" name="Appl. Microbiol. Biotechnol.">
        <title>Uncovering carbohydrate metabolism through a genotype-phenotype association study of 56 lactic acid bacteria genomes.</title>
        <authorList>
            <person name="Buron-Moles G."/>
            <person name="Chailyan A."/>
            <person name="Dolejs I."/>
            <person name="Forster J."/>
            <person name="Miks M.H."/>
        </authorList>
    </citation>
    <scope>NUCLEOTIDE SEQUENCE [LARGE SCALE GENOMIC DNA]</scope>
    <source>
        <strain evidence="3 5">DSM 10551</strain>
    </source>
</reference>
<accession>A0A224VIN8</accession>
<evidence type="ECO:0000313" key="5">
    <source>
        <dbReference type="Proteomes" id="UP000294668"/>
    </source>
</evidence>
<keyword evidence="1" id="KW-0472">Membrane</keyword>